<feature type="region of interest" description="Disordered" evidence="1">
    <location>
        <begin position="149"/>
        <end position="192"/>
    </location>
</feature>
<gene>
    <name evidence="2" type="ORF">BS47DRAFT_1009349</name>
</gene>
<evidence type="ECO:0000256" key="1">
    <source>
        <dbReference type="SAM" id="MobiDB-lite"/>
    </source>
</evidence>
<dbReference type="OrthoDB" id="3365439at2759"/>
<feature type="compositionally biased region" description="Basic residues" evidence="1">
    <location>
        <begin position="100"/>
        <end position="109"/>
    </location>
</feature>
<organism evidence="2 3">
    <name type="scientific">Hydnum rufescens UP504</name>
    <dbReference type="NCBI Taxonomy" id="1448309"/>
    <lineage>
        <taxon>Eukaryota</taxon>
        <taxon>Fungi</taxon>
        <taxon>Dikarya</taxon>
        <taxon>Basidiomycota</taxon>
        <taxon>Agaricomycotina</taxon>
        <taxon>Agaricomycetes</taxon>
        <taxon>Cantharellales</taxon>
        <taxon>Hydnaceae</taxon>
        <taxon>Hydnum</taxon>
    </lineage>
</organism>
<feature type="compositionally biased region" description="Low complexity" evidence="1">
    <location>
        <begin position="79"/>
        <end position="96"/>
    </location>
</feature>
<dbReference type="AlphaFoldDB" id="A0A9P6E1R0"/>
<name>A0A9P6E1R0_9AGAM</name>
<keyword evidence="3" id="KW-1185">Reference proteome</keyword>
<dbReference type="EMBL" id="MU128915">
    <property type="protein sequence ID" value="KAF9519939.1"/>
    <property type="molecule type" value="Genomic_DNA"/>
</dbReference>
<reference evidence="2" key="1">
    <citation type="journal article" date="2020" name="Nat. Commun.">
        <title>Large-scale genome sequencing of mycorrhizal fungi provides insights into the early evolution of symbiotic traits.</title>
        <authorList>
            <person name="Miyauchi S."/>
            <person name="Kiss E."/>
            <person name="Kuo A."/>
            <person name="Drula E."/>
            <person name="Kohler A."/>
            <person name="Sanchez-Garcia M."/>
            <person name="Morin E."/>
            <person name="Andreopoulos B."/>
            <person name="Barry K.W."/>
            <person name="Bonito G."/>
            <person name="Buee M."/>
            <person name="Carver A."/>
            <person name="Chen C."/>
            <person name="Cichocki N."/>
            <person name="Clum A."/>
            <person name="Culley D."/>
            <person name="Crous P.W."/>
            <person name="Fauchery L."/>
            <person name="Girlanda M."/>
            <person name="Hayes R.D."/>
            <person name="Keri Z."/>
            <person name="LaButti K."/>
            <person name="Lipzen A."/>
            <person name="Lombard V."/>
            <person name="Magnuson J."/>
            <person name="Maillard F."/>
            <person name="Murat C."/>
            <person name="Nolan M."/>
            <person name="Ohm R.A."/>
            <person name="Pangilinan J."/>
            <person name="Pereira M.F."/>
            <person name="Perotto S."/>
            <person name="Peter M."/>
            <person name="Pfister S."/>
            <person name="Riley R."/>
            <person name="Sitrit Y."/>
            <person name="Stielow J.B."/>
            <person name="Szollosi G."/>
            <person name="Zifcakova L."/>
            <person name="Stursova M."/>
            <person name="Spatafora J.W."/>
            <person name="Tedersoo L."/>
            <person name="Vaario L.M."/>
            <person name="Yamada A."/>
            <person name="Yan M."/>
            <person name="Wang P."/>
            <person name="Xu J."/>
            <person name="Bruns T."/>
            <person name="Baldrian P."/>
            <person name="Vilgalys R."/>
            <person name="Dunand C."/>
            <person name="Henrissat B."/>
            <person name="Grigoriev I.V."/>
            <person name="Hibbett D."/>
            <person name="Nagy L.G."/>
            <person name="Martin F.M."/>
        </authorList>
    </citation>
    <scope>NUCLEOTIDE SEQUENCE</scope>
    <source>
        <strain evidence="2">UP504</strain>
    </source>
</reference>
<evidence type="ECO:0000313" key="2">
    <source>
        <dbReference type="EMBL" id="KAF9519939.1"/>
    </source>
</evidence>
<feature type="region of interest" description="Disordered" evidence="1">
    <location>
        <begin position="78"/>
        <end position="136"/>
    </location>
</feature>
<accession>A0A9P6E1R0</accession>
<sequence>MRTGHKNVPGNSTRFPLAVRGILGGQGDSSLILCTRTMIVPKIFLSIPQNLYRRKTLPHPPAPLHLCGPCPPKTYPLCPLQSSQASSQSSPSKTPTQPHPMRRNRKLKSNTRPLRSESAPGAAGDAEQEEKSTEPSLRELMQDAYSRSSLHTFKSDPLHRRHKGEGTSNGRERGVGLNAAGRTGRGQPDMRKRMGALLAQIKSTTT</sequence>
<dbReference type="Proteomes" id="UP000886523">
    <property type="component" value="Unassembled WGS sequence"/>
</dbReference>
<comment type="caution">
    <text evidence="2">The sequence shown here is derived from an EMBL/GenBank/DDBJ whole genome shotgun (WGS) entry which is preliminary data.</text>
</comment>
<evidence type="ECO:0000313" key="3">
    <source>
        <dbReference type="Proteomes" id="UP000886523"/>
    </source>
</evidence>
<protein>
    <submittedName>
        <fullName evidence="2">Uncharacterized protein</fullName>
    </submittedName>
</protein>
<proteinExistence type="predicted"/>